<proteinExistence type="predicted"/>
<reference evidence="1" key="1">
    <citation type="submission" date="2023-04" db="EMBL/GenBank/DDBJ databases">
        <title>A chromosome-level genome assembly of the parasitoid wasp Eretmocerus hayati.</title>
        <authorList>
            <person name="Zhong Y."/>
            <person name="Liu S."/>
            <person name="Liu Y."/>
        </authorList>
    </citation>
    <scope>NUCLEOTIDE SEQUENCE</scope>
    <source>
        <strain evidence="1">ZJU_SS_LIU_2023</strain>
    </source>
</reference>
<name>A0ACC2NJ38_9HYME</name>
<dbReference type="EMBL" id="CM056743">
    <property type="protein sequence ID" value="KAJ8670936.1"/>
    <property type="molecule type" value="Genomic_DNA"/>
</dbReference>
<keyword evidence="2" id="KW-1185">Reference proteome</keyword>
<sequence>MTDNVKSLYLKYFGIEVIDPEKGFVPSRACRTCVTGLSYWSKGQRDRMPFAVPMIWFKPSNHFEECYFCSCKTEGYNRKNAHLIKYPDCPRAVRPVPHGPDFPAIPVPSELEKVCQDDPGKAENVVMDEASQSPEEPGVHVWDIAGGQPNNCTKILMLIHSCSFNGMK</sequence>
<evidence type="ECO:0000313" key="2">
    <source>
        <dbReference type="Proteomes" id="UP001239111"/>
    </source>
</evidence>
<accession>A0ACC2NJ38</accession>
<evidence type="ECO:0000313" key="1">
    <source>
        <dbReference type="EMBL" id="KAJ8670936.1"/>
    </source>
</evidence>
<gene>
    <name evidence="1" type="ORF">QAD02_002195</name>
</gene>
<protein>
    <submittedName>
        <fullName evidence="1">Uncharacterized protein</fullName>
    </submittedName>
</protein>
<dbReference type="Proteomes" id="UP001239111">
    <property type="component" value="Chromosome 3"/>
</dbReference>
<organism evidence="1 2">
    <name type="scientific">Eretmocerus hayati</name>
    <dbReference type="NCBI Taxonomy" id="131215"/>
    <lineage>
        <taxon>Eukaryota</taxon>
        <taxon>Metazoa</taxon>
        <taxon>Ecdysozoa</taxon>
        <taxon>Arthropoda</taxon>
        <taxon>Hexapoda</taxon>
        <taxon>Insecta</taxon>
        <taxon>Pterygota</taxon>
        <taxon>Neoptera</taxon>
        <taxon>Endopterygota</taxon>
        <taxon>Hymenoptera</taxon>
        <taxon>Apocrita</taxon>
        <taxon>Proctotrupomorpha</taxon>
        <taxon>Chalcidoidea</taxon>
        <taxon>Aphelinidae</taxon>
        <taxon>Aphelininae</taxon>
        <taxon>Eretmocerus</taxon>
    </lineage>
</organism>
<comment type="caution">
    <text evidence="1">The sequence shown here is derived from an EMBL/GenBank/DDBJ whole genome shotgun (WGS) entry which is preliminary data.</text>
</comment>